<keyword evidence="2" id="KW-0812">Transmembrane</keyword>
<dbReference type="KEGG" id="ela:UCREL1_10506"/>
<evidence type="ECO:0000256" key="1">
    <source>
        <dbReference type="SAM" id="MobiDB-lite"/>
    </source>
</evidence>
<protein>
    <submittedName>
        <fullName evidence="3">Uncharacterized protein</fullName>
    </submittedName>
</protein>
<accession>M7T7D7</accession>
<gene>
    <name evidence="3" type="ORF">UCREL1_10506</name>
</gene>
<feature type="region of interest" description="Disordered" evidence="1">
    <location>
        <begin position="26"/>
        <end position="51"/>
    </location>
</feature>
<dbReference type="OMA" id="WPRAKSG"/>
<dbReference type="eggNOG" id="ENOG502SKSW">
    <property type="taxonomic scope" value="Eukaryota"/>
</dbReference>
<keyword evidence="4" id="KW-1185">Reference proteome</keyword>
<keyword evidence="2" id="KW-0472">Membrane</keyword>
<dbReference type="STRING" id="1287681.M7T7D7"/>
<sequence>MSVPARWRDRIYESIGLKEWKYDRLDQTDNPDLSQPNPRQDPSASSSSSSWPRNKVIKVGAAVFAVFVFLVLIFRPSPKQITSLIYDQEARSAYFYLVLPAATSNTDFCKTVFSAAVLDYPTPRILNWDETFDDAKLPHGGRDLAKVLAIHELLEELGSHTDEDLMLIADGYDTWFQLRPSVVIDRYYAINDRANKRIAKQLGRSKANQSIVFSAQKRCSSDNPDSVECSSIPESDLPADIYGSNTDKDKGDGFGSNRQRYLNAGTIIGPIGELRKLFKAAVEYADDGDFKSDTDVLARLYGEQEHHRQKGRRALMRSRSLWRRWFTSDDEAELASRKDKAKDDYGIGLDYYGEISQPAEYDEGDTAWVLHNSTDKFRKLARRSDVPIEIPSEVAHSTPPFWTPDYTGYVQAPAAYDWSQVPLFTNLWTGVAPAAIRLSPGSDNYKAQNPLVEKTWDQAWFLPYLRSMLVAKARAPRMPHAVVRREDSGIIEEWWGPDDNRGGIRIETGDLPGDWKSWTAVCGSQDVADEVLADGHGPWANPGWLLDHDGGRAQGQLKDWFKQWWAAQNGSAVWGEKLP</sequence>
<organism evidence="3 4">
    <name type="scientific">Eutypa lata (strain UCR-EL1)</name>
    <name type="common">Grapevine dieback disease fungus</name>
    <name type="synonym">Eutypa armeniacae</name>
    <dbReference type="NCBI Taxonomy" id="1287681"/>
    <lineage>
        <taxon>Eukaryota</taxon>
        <taxon>Fungi</taxon>
        <taxon>Dikarya</taxon>
        <taxon>Ascomycota</taxon>
        <taxon>Pezizomycotina</taxon>
        <taxon>Sordariomycetes</taxon>
        <taxon>Xylariomycetidae</taxon>
        <taxon>Xylariales</taxon>
        <taxon>Diatrypaceae</taxon>
        <taxon>Eutypa</taxon>
    </lineage>
</organism>
<feature type="transmembrane region" description="Helical" evidence="2">
    <location>
        <begin position="56"/>
        <end position="74"/>
    </location>
</feature>
<evidence type="ECO:0000313" key="3">
    <source>
        <dbReference type="EMBL" id="EMR62560.1"/>
    </source>
</evidence>
<dbReference type="EMBL" id="KB707419">
    <property type="protein sequence ID" value="EMR62560.1"/>
    <property type="molecule type" value="Genomic_DNA"/>
</dbReference>
<dbReference type="PANTHER" id="PTHR36587">
    <property type="entry name" value="EXPRESSION SITE-ASSOCIATED GENE 3 (ESAG3)-LIKE PROTEIN"/>
    <property type="match status" value="1"/>
</dbReference>
<dbReference type="OrthoDB" id="422736at2759"/>
<dbReference type="PANTHER" id="PTHR36587:SF2">
    <property type="entry name" value="EXPRESSION SITE-ASSOCIATED GENE 3 (ESAG3)-LIKE PROTEIN"/>
    <property type="match status" value="1"/>
</dbReference>
<proteinExistence type="predicted"/>
<keyword evidence="2" id="KW-1133">Transmembrane helix</keyword>
<evidence type="ECO:0000256" key="2">
    <source>
        <dbReference type="SAM" id="Phobius"/>
    </source>
</evidence>
<dbReference type="CDD" id="cd22997">
    <property type="entry name" value="GT_LH"/>
    <property type="match status" value="1"/>
</dbReference>
<dbReference type="Proteomes" id="UP000012174">
    <property type="component" value="Unassembled WGS sequence"/>
</dbReference>
<reference evidence="4" key="1">
    <citation type="journal article" date="2013" name="Genome Announc.">
        <title>Draft genome sequence of the grapevine dieback fungus Eutypa lata UCR-EL1.</title>
        <authorList>
            <person name="Blanco-Ulate B."/>
            <person name="Rolshausen P.E."/>
            <person name="Cantu D."/>
        </authorList>
    </citation>
    <scope>NUCLEOTIDE SEQUENCE [LARGE SCALE GENOMIC DNA]</scope>
    <source>
        <strain evidence="4">UCR-EL1</strain>
    </source>
</reference>
<feature type="compositionally biased region" description="Polar residues" evidence="1">
    <location>
        <begin position="28"/>
        <end position="42"/>
    </location>
</feature>
<evidence type="ECO:0000313" key="4">
    <source>
        <dbReference type="Proteomes" id="UP000012174"/>
    </source>
</evidence>
<name>M7T7D7_EUTLA</name>
<dbReference type="HOGENOM" id="CLU_020425_3_1_1"/>
<dbReference type="AlphaFoldDB" id="M7T7D7"/>